<organism evidence="6 7">
    <name type="scientific">Paralvinella palmiformis</name>
    <dbReference type="NCBI Taxonomy" id="53620"/>
    <lineage>
        <taxon>Eukaryota</taxon>
        <taxon>Metazoa</taxon>
        <taxon>Spiralia</taxon>
        <taxon>Lophotrochozoa</taxon>
        <taxon>Annelida</taxon>
        <taxon>Polychaeta</taxon>
        <taxon>Sedentaria</taxon>
        <taxon>Canalipalpata</taxon>
        <taxon>Terebellida</taxon>
        <taxon>Terebelliformia</taxon>
        <taxon>Alvinellidae</taxon>
        <taxon>Paralvinella</taxon>
    </lineage>
</organism>
<dbReference type="InterPro" id="IPR051170">
    <property type="entry name" value="Neural/epithelial_adhesion"/>
</dbReference>
<keyword evidence="2" id="KW-1015">Disulfide bond</keyword>
<dbReference type="InterPro" id="IPR013783">
    <property type="entry name" value="Ig-like_fold"/>
</dbReference>
<evidence type="ECO:0000256" key="4">
    <source>
        <dbReference type="SAM" id="Phobius"/>
    </source>
</evidence>
<accession>A0AAD9IU36</accession>
<keyword evidence="4" id="KW-0812">Transmembrane</keyword>
<protein>
    <recommendedName>
        <fullName evidence="5">Ig-like domain-containing protein</fullName>
    </recommendedName>
</protein>
<reference evidence="6" key="1">
    <citation type="journal article" date="2023" name="Mol. Biol. Evol.">
        <title>Third-Generation Sequencing Reveals the Adaptive Role of the Epigenome in Three Deep-Sea Polychaetes.</title>
        <authorList>
            <person name="Perez M."/>
            <person name="Aroh O."/>
            <person name="Sun Y."/>
            <person name="Lan Y."/>
            <person name="Juniper S.K."/>
            <person name="Young C.R."/>
            <person name="Angers B."/>
            <person name="Qian P.Y."/>
        </authorList>
    </citation>
    <scope>NUCLEOTIDE SEQUENCE</scope>
    <source>
        <strain evidence="6">P08H-3</strain>
    </source>
</reference>
<feature type="domain" description="Ig-like" evidence="5">
    <location>
        <begin position="125"/>
        <end position="227"/>
    </location>
</feature>
<gene>
    <name evidence="6" type="ORF">LSH36_1290g00032</name>
</gene>
<dbReference type="Pfam" id="PF00041">
    <property type="entry name" value="fn3"/>
    <property type="match status" value="1"/>
</dbReference>
<keyword evidence="1" id="KW-0677">Repeat</keyword>
<dbReference type="PROSITE" id="PS50835">
    <property type="entry name" value="IG_LIKE"/>
    <property type="match status" value="3"/>
</dbReference>
<proteinExistence type="predicted"/>
<dbReference type="Proteomes" id="UP001208570">
    <property type="component" value="Unassembled WGS sequence"/>
</dbReference>
<feature type="transmembrane region" description="Helical" evidence="4">
    <location>
        <begin position="556"/>
        <end position="580"/>
    </location>
</feature>
<evidence type="ECO:0000256" key="3">
    <source>
        <dbReference type="ARBA" id="ARBA00023319"/>
    </source>
</evidence>
<keyword evidence="4" id="KW-0472">Membrane</keyword>
<evidence type="ECO:0000256" key="1">
    <source>
        <dbReference type="ARBA" id="ARBA00022737"/>
    </source>
</evidence>
<comment type="caution">
    <text evidence="6">The sequence shown here is derived from an EMBL/GenBank/DDBJ whole genome shotgun (WGS) entry which is preliminary data.</text>
</comment>
<feature type="domain" description="Ig-like" evidence="5">
    <location>
        <begin position="1"/>
        <end position="57"/>
    </location>
</feature>
<keyword evidence="7" id="KW-1185">Reference proteome</keyword>
<name>A0AAD9IU36_9ANNE</name>
<dbReference type="AlphaFoldDB" id="A0AAD9IU36"/>
<dbReference type="PANTHER" id="PTHR12231">
    <property type="entry name" value="CTX-RELATED TYPE I TRANSMEMBRANE PROTEIN"/>
    <property type="match status" value="1"/>
</dbReference>
<dbReference type="InterPro" id="IPR007110">
    <property type="entry name" value="Ig-like_dom"/>
</dbReference>
<dbReference type="SUPFAM" id="SSF48726">
    <property type="entry name" value="Immunoglobulin"/>
    <property type="match status" value="4"/>
</dbReference>
<dbReference type="CDD" id="cd00063">
    <property type="entry name" value="FN3"/>
    <property type="match status" value="1"/>
</dbReference>
<dbReference type="SUPFAM" id="SSF49265">
    <property type="entry name" value="Fibronectin type III"/>
    <property type="match status" value="1"/>
</dbReference>
<dbReference type="PANTHER" id="PTHR12231:SF253">
    <property type="entry name" value="DPR-INTERACTING PROTEIN ETA, ISOFORM B-RELATED"/>
    <property type="match status" value="1"/>
</dbReference>
<keyword evidence="4" id="KW-1133">Transmembrane helix</keyword>
<keyword evidence="3" id="KW-0393">Immunoglobulin domain</keyword>
<evidence type="ECO:0000256" key="2">
    <source>
        <dbReference type="ARBA" id="ARBA00023157"/>
    </source>
</evidence>
<dbReference type="SMART" id="SM00060">
    <property type="entry name" value="FN3"/>
    <property type="match status" value="1"/>
</dbReference>
<dbReference type="EMBL" id="JAODUP010001290">
    <property type="protein sequence ID" value="KAK2140613.1"/>
    <property type="molecule type" value="Genomic_DNA"/>
</dbReference>
<feature type="domain" description="Ig-like" evidence="5">
    <location>
        <begin position="232"/>
        <end position="267"/>
    </location>
</feature>
<dbReference type="InterPro" id="IPR036116">
    <property type="entry name" value="FN3_sf"/>
</dbReference>
<evidence type="ECO:0000313" key="6">
    <source>
        <dbReference type="EMBL" id="KAK2140613.1"/>
    </source>
</evidence>
<sequence length="599" mass="68082">MEYRWQRDNKNLTNDDRHQMSDKTLTIDKIQRQDNKITYRCIAQESGSSLSNYKDITLNVMCNPKAKFSWSKDGMVKDRNNQGHYSISGGQLSVSGHDGLWQCTPYNDIGNGQSANINITVYANPVFIKNISNQSPRAEIQNDLNVLCSIRGRPAPDVIWQYKGGQLPDVVTVISESDVINNKLITVNRRLIWSTDSTLDQRRTTSGLYTCIGNVNDKETKQNINIDVQYPPEITIRVTPEGDLIQDSDVTVSCIVNSRPEPSYIKWTNITDPDLQDLDCSHKNNTHCPARWYKLDPDDHVNGVSIGETINFKVWIIARPLPRQDQWKWKFSPSNSSNVMTTDPGHLTVSDDMAVLSITNVTISYYGNYYIWTNNQYGGWTDDELMFILKPQGPPSKPVNFHVIDVTAVSIRVQWIRGFNGGFQQTFTIRYTDVVSGVVKEKSGIEDRVVGSGQMITDDITDGIEPETEYQLQIFADNSQGQVVGDKVSTVTPEIVMIPQKTRIKRETVRTVYDFMTTVALVDSKAKRLLFSFWMYDGDVLLTSYPTVVKINKDNITVIIAPLFGIIFAIIIIIIPIILWKKGLLRRKVRQHYESQERS</sequence>
<feature type="non-terminal residue" evidence="6">
    <location>
        <position position="1"/>
    </location>
</feature>
<evidence type="ECO:0000313" key="7">
    <source>
        <dbReference type="Proteomes" id="UP001208570"/>
    </source>
</evidence>
<dbReference type="Gene3D" id="2.60.40.10">
    <property type="entry name" value="Immunoglobulins"/>
    <property type="match status" value="5"/>
</dbReference>
<evidence type="ECO:0000259" key="5">
    <source>
        <dbReference type="PROSITE" id="PS50835"/>
    </source>
</evidence>
<dbReference type="InterPro" id="IPR003961">
    <property type="entry name" value="FN3_dom"/>
</dbReference>
<dbReference type="InterPro" id="IPR036179">
    <property type="entry name" value="Ig-like_dom_sf"/>
</dbReference>